<protein>
    <submittedName>
        <fullName evidence="1">Uncharacterized protein</fullName>
    </submittedName>
</protein>
<organism evidence="1 2">
    <name type="scientific">Fusibacter paucivorans</name>
    <dbReference type="NCBI Taxonomy" id="76009"/>
    <lineage>
        <taxon>Bacteria</taxon>
        <taxon>Bacillati</taxon>
        <taxon>Bacillota</taxon>
        <taxon>Clostridia</taxon>
        <taxon>Eubacteriales</taxon>
        <taxon>Eubacteriales Family XII. Incertae Sedis</taxon>
        <taxon>Fusibacter</taxon>
    </lineage>
</organism>
<name>A0ABS5PKV2_9FIRM</name>
<comment type="caution">
    <text evidence="1">The sequence shown here is derived from an EMBL/GenBank/DDBJ whole genome shotgun (WGS) entry which is preliminary data.</text>
</comment>
<dbReference type="RefSeq" id="WP_213235585.1">
    <property type="nucleotide sequence ID" value="NZ_JAHBCL010000005.1"/>
</dbReference>
<accession>A0ABS5PKV2</accession>
<gene>
    <name evidence="1" type="ORF">KHM83_03815</name>
</gene>
<evidence type="ECO:0000313" key="1">
    <source>
        <dbReference type="EMBL" id="MBS7525800.1"/>
    </source>
</evidence>
<sequence length="395" mass="44691">MHNTFKEAGHVYTFSSARATDTRLMGVVGLEIYWTSANAGECLQIFHLDYESYGIDGYHQFFRGDPEEIERVRSGITGGLGGRFISLTFEEALALIAAARDVDPDSTTLLVDFEWFEHSLNQTLPEEVLESATRVLMPERLTDISAINYFLMRLIGCDNYGASMLFKGDQAAMASLTDYPCTLLKNTVTPLMASDISDRERRYEASALIDFEEKYRLMVLTLTVSGENKYADGLDQLPKGDVQISSVSIKESLTVSSIEASFNLNKPEYMLVLHAKDSFLERRFERSNPELMKQAYRGGNLYLEYNSDNHHVSENPYYLNGDLYAAYFFALSGQVVIASFEQAHIAEIDQQFHDNGIYEHSLSFVCELRTDLAVTFSFAQSAFDNIFDFLDHHAF</sequence>
<proteinExistence type="predicted"/>
<reference evidence="1 2" key="1">
    <citation type="submission" date="2021-05" db="EMBL/GenBank/DDBJ databases">
        <title>Fusibacter ferrireducens sp. nov., an anaerobic, sulfur- and Fe-reducing bacterium isolated from the mangrove sediment.</title>
        <authorList>
            <person name="Qiu D."/>
        </authorList>
    </citation>
    <scope>NUCLEOTIDE SEQUENCE [LARGE SCALE GENOMIC DNA]</scope>
    <source>
        <strain evidence="1 2">DSM 12116</strain>
    </source>
</reference>
<evidence type="ECO:0000313" key="2">
    <source>
        <dbReference type="Proteomes" id="UP000746471"/>
    </source>
</evidence>
<dbReference type="EMBL" id="JAHBCL010000005">
    <property type="protein sequence ID" value="MBS7525800.1"/>
    <property type="molecule type" value="Genomic_DNA"/>
</dbReference>
<keyword evidence="2" id="KW-1185">Reference proteome</keyword>
<dbReference type="Proteomes" id="UP000746471">
    <property type="component" value="Unassembled WGS sequence"/>
</dbReference>